<dbReference type="GO" id="GO:0004750">
    <property type="term" value="F:D-ribulose-phosphate 3-epimerase activity"/>
    <property type="evidence" value="ECO:0007669"/>
    <property type="project" value="UniProtKB-UniRule"/>
</dbReference>
<sequence>MSVRIAPSILSADFARLGEEVRAIDAAGADWIHVDVMDGHFVPNITIGPAVVKALRPHSAKNFDVHLMITPVDPMLAAFAEAGADTISVHPEAGPHLHRTLQTIKALGKRAGVVLNPSTPVDAVDYVMDLVDLILVMSVNPGFGGQKFIESQLPKITELRRRIEASGRAIDLEVDGGIDRETAPKAIAAGANALVAGTATFTGGPTQYAANIAALRGA</sequence>
<feature type="binding site" evidence="14">
    <location>
        <begin position="197"/>
        <end position="198"/>
    </location>
    <ligand>
        <name>substrate</name>
    </ligand>
</feature>
<dbReference type="Gene3D" id="3.20.20.70">
    <property type="entry name" value="Aldolase class I"/>
    <property type="match status" value="1"/>
</dbReference>
<evidence type="ECO:0000256" key="3">
    <source>
        <dbReference type="ARBA" id="ARBA00001941"/>
    </source>
</evidence>
<comment type="pathway">
    <text evidence="10">Carbohydrate degradation.</text>
</comment>
<keyword evidence="8 10" id="KW-0479">Metal-binding</keyword>
<organism evidence="15 16">
    <name type="scientific">Sphingomonas trueperi</name>
    <dbReference type="NCBI Taxonomy" id="53317"/>
    <lineage>
        <taxon>Bacteria</taxon>
        <taxon>Pseudomonadati</taxon>
        <taxon>Pseudomonadota</taxon>
        <taxon>Alphaproteobacteria</taxon>
        <taxon>Sphingomonadales</taxon>
        <taxon>Sphingomonadaceae</taxon>
        <taxon>Sphingomonas</taxon>
    </lineage>
</organism>
<dbReference type="GO" id="GO:0046872">
    <property type="term" value="F:metal ion binding"/>
    <property type="evidence" value="ECO:0007669"/>
    <property type="project" value="UniProtKB-UniRule"/>
</dbReference>
<feature type="binding site" evidence="10 13">
    <location>
        <position position="175"/>
    </location>
    <ligand>
        <name>a divalent metal cation</name>
        <dbReference type="ChEBI" id="CHEBI:60240"/>
    </ligand>
</feature>
<feature type="active site" description="Proton acceptor" evidence="10 12">
    <location>
        <position position="35"/>
    </location>
</feature>
<keyword evidence="16" id="KW-1185">Reference proteome</keyword>
<dbReference type="PIRSF" id="PIRSF001461">
    <property type="entry name" value="RPE"/>
    <property type="match status" value="1"/>
</dbReference>
<dbReference type="Proteomes" id="UP000531251">
    <property type="component" value="Unassembled WGS sequence"/>
</dbReference>
<dbReference type="InterPro" id="IPR013785">
    <property type="entry name" value="Aldolase_TIM"/>
</dbReference>
<name>A0A7X5XVQ6_9SPHN</name>
<dbReference type="CDD" id="cd00429">
    <property type="entry name" value="RPE"/>
    <property type="match status" value="1"/>
</dbReference>
<reference evidence="15 16" key="1">
    <citation type="submission" date="2020-03" db="EMBL/GenBank/DDBJ databases">
        <title>Genomic Encyclopedia of Type Strains, Phase IV (KMG-IV): sequencing the most valuable type-strain genomes for metagenomic binning, comparative biology and taxonomic classification.</title>
        <authorList>
            <person name="Goeker M."/>
        </authorList>
    </citation>
    <scope>NUCLEOTIDE SEQUENCE [LARGE SCALE GENOMIC DNA]</scope>
    <source>
        <strain evidence="15 16">DSM 7225</strain>
    </source>
</reference>
<evidence type="ECO:0000256" key="4">
    <source>
        <dbReference type="ARBA" id="ARBA00001947"/>
    </source>
</evidence>
<accession>A0A7X5XVQ6</accession>
<evidence type="ECO:0000256" key="8">
    <source>
        <dbReference type="ARBA" id="ARBA00022723"/>
    </source>
</evidence>
<comment type="caution">
    <text evidence="15">The sequence shown here is derived from an EMBL/GenBank/DDBJ whole genome shotgun (WGS) entry which is preliminary data.</text>
</comment>
<evidence type="ECO:0000256" key="10">
    <source>
        <dbReference type="HAMAP-Rule" id="MF_02227"/>
    </source>
</evidence>
<evidence type="ECO:0000256" key="7">
    <source>
        <dbReference type="ARBA" id="ARBA00013188"/>
    </source>
</evidence>
<dbReference type="InterPro" id="IPR011060">
    <property type="entry name" value="RibuloseP-bd_barrel"/>
</dbReference>
<comment type="function">
    <text evidence="10">Catalyzes the reversible epimerization of D-ribulose 5-phosphate to D-xylulose 5-phosphate.</text>
</comment>
<dbReference type="GO" id="GO:0019323">
    <property type="term" value="P:pentose catabolic process"/>
    <property type="evidence" value="ECO:0007669"/>
    <property type="project" value="UniProtKB-UniRule"/>
</dbReference>
<comment type="catalytic activity">
    <reaction evidence="1 10 11">
        <text>D-ribulose 5-phosphate = D-xylulose 5-phosphate</text>
        <dbReference type="Rhea" id="RHEA:13677"/>
        <dbReference type="ChEBI" id="CHEBI:57737"/>
        <dbReference type="ChEBI" id="CHEBI:58121"/>
        <dbReference type="EC" id="5.1.3.1"/>
    </reaction>
</comment>
<feature type="binding site" evidence="10 14">
    <location>
        <position position="66"/>
    </location>
    <ligand>
        <name>substrate</name>
    </ligand>
</feature>
<evidence type="ECO:0000256" key="13">
    <source>
        <dbReference type="PIRSR" id="PIRSR001461-2"/>
    </source>
</evidence>
<keyword evidence="9 10" id="KW-0413">Isomerase</keyword>
<evidence type="ECO:0000313" key="16">
    <source>
        <dbReference type="Proteomes" id="UP000531251"/>
    </source>
</evidence>
<dbReference type="AlphaFoldDB" id="A0A7X5XVQ6"/>
<gene>
    <name evidence="10" type="primary">rpe</name>
    <name evidence="15" type="ORF">GGR89_000513</name>
</gene>
<dbReference type="PROSITE" id="PS01086">
    <property type="entry name" value="RIBUL_P_3_EPIMER_2"/>
    <property type="match status" value="1"/>
</dbReference>
<evidence type="ECO:0000256" key="1">
    <source>
        <dbReference type="ARBA" id="ARBA00001782"/>
    </source>
</evidence>
<feature type="active site" description="Proton donor" evidence="10 12">
    <location>
        <position position="175"/>
    </location>
</feature>
<evidence type="ECO:0000256" key="6">
    <source>
        <dbReference type="ARBA" id="ARBA00009541"/>
    </source>
</evidence>
<protein>
    <recommendedName>
        <fullName evidence="7 10">Ribulose-phosphate 3-epimerase</fullName>
        <ecNumber evidence="7 10">5.1.3.1</ecNumber>
    </recommendedName>
</protein>
<keyword evidence="13" id="KW-0170">Cobalt</keyword>
<comment type="cofactor">
    <cofactor evidence="3">
        <name>Co(2+)</name>
        <dbReference type="ChEBI" id="CHEBI:48828"/>
    </cofactor>
</comment>
<dbReference type="NCBIfam" id="NF004076">
    <property type="entry name" value="PRK05581.1-4"/>
    <property type="match status" value="1"/>
</dbReference>
<comment type="similarity">
    <text evidence="6 10 11">Belongs to the ribulose-phosphate 3-epimerase family.</text>
</comment>
<evidence type="ECO:0000256" key="14">
    <source>
        <dbReference type="PIRSR" id="PIRSR001461-3"/>
    </source>
</evidence>
<keyword evidence="13" id="KW-0464">Manganese</keyword>
<dbReference type="GO" id="GO:0006098">
    <property type="term" value="P:pentose-phosphate shunt"/>
    <property type="evidence" value="ECO:0007669"/>
    <property type="project" value="UniProtKB-UniRule"/>
</dbReference>
<dbReference type="InterPro" id="IPR000056">
    <property type="entry name" value="Ribul_P_3_epim-like"/>
</dbReference>
<evidence type="ECO:0000256" key="12">
    <source>
        <dbReference type="PIRSR" id="PIRSR001461-1"/>
    </source>
</evidence>
<evidence type="ECO:0000256" key="5">
    <source>
        <dbReference type="ARBA" id="ARBA00001954"/>
    </source>
</evidence>
<comment type="cofactor">
    <cofactor evidence="4">
        <name>Zn(2+)</name>
        <dbReference type="ChEBI" id="CHEBI:29105"/>
    </cofactor>
</comment>
<dbReference type="InterPro" id="IPR026019">
    <property type="entry name" value="Ribul_P_3_epim"/>
</dbReference>
<dbReference type="EMBL" id="JAATJB010000001">
    <property type="protein sequence ID" value="NJB96221.1"/>
    <property type="molecule type" value="Genomic_DNA"/>
</dbReference>
<dbReference type="PROSITE" id="PS01085">
    <property type="entry name" value="RIBUL_P_3_EPIMER_1"/>
    <property type="match status" value="1"/>
</dbReference>
<feature type="binding site" evidence="10">
    <location>
        <begin position="175"/>
        <end position="177"/>
    </location>
    <ligand>
        <name>substrate</name>
    </ligand>
</feature>
<keyword evidence="10 11" id="KW-0119">Carbohydrate metabolism</keyword>
<comment type="caution">
    <text evidence="10">Lacks conserved residue(s) required for the propagation of feature annotation.</text>
</comment>
<evidence type="ECO:0000313" key="15">
    <source>
        <dbReference type="EMBL" id="NJB96221.1"/>
    </source>
</evidence>
<evidence type="ECO:0000256" key="9">
    <source>
        <dbReference type="ARBA" id="ARBA00023235"/>
    </source>
</evidence>
<proteinExistence type="inferred from homology"/>
<dbReference type="RefSeq" id="WP_125973216.1">
    <property type="nucleotide sequence ID" value="NZ_BAAADY010000001.1"/>
</dbReference>
<dbReference type="PANTHER" id="PTHR11749">
    <property type="entry name" value="RIBULOSE-5-PHOSPHATE-3-EPIMERASE"/>
    <property type="match status" value="1"/>
</dbReference>
<feature type="binding site" evidence="10 13">
    <location>
        <position position="66"/>
    </location>
    <ligand>
        <name>a divalent metal cation</name>
        <dbReference type="ChEBI" id="CHEBI:60240"/>
    </ligand>
</feature>
<evidence type="ECO:0000256" key="2">
    <source>
        <dbReference type="ARBA" id="ARBA00001936"/>
    </source>
</evidence>
<dbReference type="FunFam" id="3.20.20.70:FF:000004">
    <property type="entry name" value="Ribulose-phosphate 3-epimerase"/>
    <property type="match status" value="1"/>
</dbReference>
<feature type="binding site" evidence="10 14">
    <location>
        <position position="8"/>
    </location>
    <ligand>
        <name>substrate</name>
    </ligand>
</feature>
<dbReference type="EC" id="5.1.3.1" evidence="7 10"/>
<feature type="binding site" evidence="10 14">
    <location>
        <begin position="142"/>
        <end position="145"/>
    </location>
    <ligand>
        <name>substrate</name>
    </ligand>
</feature>
<dbReference type="NCBIfam" id="TIGR01163">
    <property type="entry name" value="rpe"/>
    <property type="match status" value="1"/>
</dbReference>
<feature type="binding site" evidence="10 13">
    <location>
        <position position="33"/>
    </location>
    <ligand>
        <name>a divalent metal cation</name>
        <dbReference type="ChEBI" id="CHEBI:60240"/>
    </ligand>
</feature>
<dbReference type="GO" id="GO:0005737">
    <property type="term" value="C:cytoplasm"/>
    <property type="evidence" value="ECO:0007669"/>
    <property type="project" value="UniProtKB-ARBA"/>
</dbReference>
<dbReference type="SUPFAM" id="SSF51366">
    <property type="entry name" value="Ribulose-phoshate binding barrel"/>
    <property type="match status" value="1"/>
</dbReference>
<comment type="cofactor">
    <cofactor evidence="5">
        <name>Fe(2+)</name>
        <dbReference type="ChEBI" id="CHEBI:29033"/>
    </cofactor>
</comment>
<feature type="binding site" evidence="10 13">
    <location>
        <position position="35"/>
    </location>
    <ligand>
        <name>a divalent metal cation</name>
        <dbReference type="ChEBI" id="CHEBI:60240"/>
    </ligand>
</feature>
<dbReference type="HAMAP" id="MF_02227">
    <property type="entry name" value="RPE"/>
    <property type="match status" value="1"/>
</dbReference>
<feature type="binding site" evidence="14">
    <location>
        <position position="177"/>
    </location>
    <ligand>
        <name>substrate</name>
    </ligand>
</feature>
<dbReference type="Pfam" id="PF00834">
    <property type="entry name" value="Ribul_P_3_epim"/>
    <property type="match status" value="1"/>
</dbReference>
<comment type="cofactor">
    <cofactor evidence="10 13">
        <name>a divalent metal cation</name>
        <dbReference type="ChEBI" id="CHEBI:60240"/>
    </cofactor>
    <text evidence="10 13">Binds 1 divalent metal cation per subunit.</text>
</comment>
<evidence type="ECO:0000256" key="11">
    <source>
        <dbReference type="PIRNR" id="PIRNR001461"/>
    </source>
</evidence>
<keyword evidence="13" id="KW-0862">Zinc</keyword>
<comment type="cofactor">
    <cofactor evidence="2">
        <name>Mn(2+)</name>
        <dbReference type="ChEBI" id="CHEBI:29035"/>
    </cofactor>
</comment>